<gene>
    <name evidence="5" type="ORF">ACEZDJ_35090</name>
</gene>
<evidence type="ECO:0000256" key="1">
    <source>
        <dbReference type="ARBA" id="ARBA00023015"/>
    </source>
</evidence>
<dbReference type="InterPro" id="IPR000524">
    <property type="entry name" value="Tscrpt_reg_HTH_GntR"/>
</dbReference>
<dbReference type="InterPro" id="IPR028978">
    <property type="entry name" value="Chorismate_lyase_/UTRA_dom_sf"/>
</dbReference>
<evidence type="ECO:0000313" key="6">
    <source>
        <dbReference type="Proteomes" id="UP001592528"/>
    </source>
</evidence>
<dbReference type="Pfam" id="PF07702">
    <property type="entry name" value="UTRA"/>
    <property type="match status" value="1"/>
</dbReference>
<dbReference type="SMART" id="SM00866">
    <property type="entry name" value="UTRA"/>
    <property type="match status" value="1"/>
</dbReference>
<dbReference type="CDD" id="cd07377">
    <property type="entry name" value="WHTH_GntR"/>
    <property type="match status" value="1"/>
</dbReference>
<feature type="domain" description="HTH gntR-type" evidence="4">
    <location>
        <begin position="5"/>
        <end position="73"/>
    </location>
</feature>
<dbReference type="PRINTS" id="PR00035">
    <property type="entry name" value="HTHGNTR"/>
</dbReference>
<accession>A0ABV6UYI7</accession>
<dbReference type="InterPro" id="IPR036388">
    <property type="entry name" value="WH-like_DNA-bd_sf"/>
</dbReference>
<proteinExistence type="predicted"/>
<keyword evidence="3" id="KW-0804">Transcription</keyword>
<dbReference type="PANTHER" id="PTHR44846:SF17">
    <property type="entry name" value="GNTR-FAMILY TRANSCRIPTIONAL REGULATOR"/>
    <property type="match status" value="1"/>
</dbReference>
<evidence type="ECO:0000256" key="3">
    <source>
        <dbReference type="ARBA" id="ARBA00023163"/>
    </source>
</evidence>
<reference evidence="5 6" key="1">
    <citation type="submission" date="2024-09" db="EMBL/GenBank/DDBJ databases">
        <authorList>
            <person name="Lee S.D."/>
        </authorList>
    </citation>
    <scope>NUCLEOTIDE SEQUENCE [LARGE SCALE GENOMIC DNA]</scope>
    <source>
        <strain evidence="5 6">N1-5</strain>
    </source>
</reference>
<evidence type="ECO:0000313" key="5">
    <source>
        <dbReference type="EMBL" id="MFC1406534.1"/>
    </source>
</evidence>
<dbReference type="Gene3D" id="1.10.10.10">
    <property type="entry name" value="Winged helix-like DNA-binding domain superfamily/Winged helix DNA-binding domain"/>
    <property type="match status" value="1"/>
</dbReference>
<comment type="caution">
    <text evidence="5">The sequence shown here is derived from an EMBL/GenBank/DDBJ whole genome shotgun (WGS) entry which is preliminary data.</text>
</comment>
<dbReference type="PANTHER" id="PTHR44846">
    <property type="entry name" value="MANNOSYL-D-GLYCERATE TRANSPORT/METABOLISM SYSTEM REPRESSOR MNGR-RELATED"/>
    <property type="match status" value="1"/>
</dbReference>
<dbReference type="SMART" id="SM00345">
    <property type="entry name" value="HTH_GNTR"/>
    <property type="match status" value="1"/>
</dbReference>
<dbReference type="SUPFAM" id="SSF64288">
    <property type="entry name" value="Chorismate lyase-like"/>
    <property type="match status" value="1"/>
</dbReference>
<dbReference type="Gene3D" id="3.40.1410.10">
    <property type="entry name" value="Chorismate lyase-like"/>
    <property type="match status" value="1"/>
</dbReference>
<dbReference type="PROSITE" id="PS50949">
    <property type="entry name" value="HTH_GNTR"/>
    <property type="match status" value="1"/>
</dbReference>
<dbReference type="SUPFAM" id="SSF46785">
    <property type="entry name" value="Winged helix' DNA-binding domain"/>
    <property type="match status" value="1"/>
</dbReference>
<keyword evidence="1" id="KW-0805">Transcription regulation</keyword>
<dbReference type="InterPro" id="IPR050679">
    <property type="entry name" value="Bact_HTH_transcr_reg"/>
</dbReference>
<keyword evidence="6" id="KW-1185">Reference proteome</keyword>
<organism evidence="5 6">
    <name type="scientific">Streptacidiphilus cavernicola</name>
    <dbReference type="NCBI Taxonomy" id="3342716"/>
    <lineage>
        <taxon>Bacteria</taxon>
        <taxon>Bacillati</taxon>
        <taxon>Actinomycetota</taxon>
        <taxon>Actinomycetes</taxon>
        <taxon>Kitasatosporales</taxon>
        <taxon>Streptomycetaceae</taxon>
        <taxon>Streptacidiphilus</taxon>
    </lineage>
</organism>
<dbReference type="Pfam" id="PF00392">
    <property type="entry name" value="GntR"/>
    <property type="match status" value="1"/>
</dbReference>
<evidence type="ECO:0000259" key="4">
    <source>
        <dbReference type="PROSITE" id="PS50949"/>
    </source>
</evidence>
<dbReference type="EMBL" id="JBHEZZ010000030">
    <property type="protein sequence ID" value="MFC1406534.1"/>
    <property type="molecule type" value="Genomic_DNA"/>
</dbReference>
<name>A0ABV6UYI7_9ACTN</name>
<protein>
    <submittedName>
        <fullName evidence="5">GntR family transcriptional regulator</fullName>
    </submittedName>
</protein>
<dbReference type="RefSeq" id="WP_030261584.1">
    <property type="nucleotide sequence ID" value="NZ_JBHEZZ010000030.1"/>
</dbReference>
<dbReference type="InterPro" id="IPR036390">
    <property type="entry name" value="WH_DNA-bd_sf"/>
</dbReference>
<dbReference type="Proteomes" id="UP001592528">
    <property type="component" value="Unassembled WGS sequence"/>
</dbReference>
<evidence type="ECO:0000256" key="2">
    <source>
        <dbReference type="ARBA" id="ARBA00023125"/>
    </source>
</evidence>
<sequence length="244" mass="26168">MSEVLSKHQRIADLLTQEIRAGRLRQGSQLPGEHALTKRFAVSRTTVRQALRKLSDEGLIATRAGIGSVVTFDGTPLDDREGWTAAFAYAGTPLAATVLRLEGLLDAELAQRLGLAEETGFLALDRVRSLADSDGNGDVPVSLELSRSLLVPELAEIPRTGLLDGSLTRTLAAAGLIQRRGRQVASVAPLPPSEATALARPAGEAFLKVERTSWDQDDGFVEHVTSWLSPEHFRLELTFGGPAG</sequence>
<dbReference type="InterPro" id="IPR011663">
    <property type="entry name" value="UTRA"/>
</dbReference>
<keyword evidence="2" id="KW-0238">DNA-binding</keyword>